<name>A0ABS4DM02_9GAMM</name>
<keyword evidence="2" id="KW-1185">Reference proteome</keyword>
<accession>A0ABS4DM02</accession>
<dbReference type="Proteomes" id="UP000823790">
    <property type="component" value="Unassembled WGS sequence"/>
</dbReference>
<sequence>MSEKSEAIVGFIANLMPLYQGERYDGDWCARSLTDGTLILPVDESGDEEEEGWLRVRWQGDSSREQEVQGFLLASVALERYVRFHGTGFDEEALAGELGFMAEHFTFKTGCHVYLPQLPDPPSRLTKIARGALTMGQGVLVNVFSKVTGFG</sequence>
<evidence type="ECO:0000313" key="1">
    <source>
        <dbReference type="EMBL" id="MBP1474081.1"/>
    </source>
</evidence>
<protein>
    <submittedName>
        <fullName evidence="1">Uncharacterized protein</fullName>
    </submittedName>
</protein>
<proteinExistence type="predicted"/>
<dbReference type="EMBL" id="JAGJRS010000014">
    <property type="protein sequence ID" value="MBP1474081.1"/>
    <property type="molecule type" value="Genomic_DNA"/>
</dbReference>
<dbReference type="RefSeq" id="WP_209618178.1">
    <property type="nucleotide sequence ID" value="NZ_JAGJRS010000014.1"/>
</dbReference>
<gene>
    <name evidence="1" type="ORF">J7I44_07200</name>
</gene>
<reference evidence="1 2" key="1">
    <citation type="submission" date="2021-04" db="EMBL/GenBank/DDBJ databases">
        <authorList>
            <person name="Huq M.A."/>
        </authorList>
    </citation>
    <scope>NUCLEOTIDE SEQUENCE [LARGE SCALE GENOMIC DNA]</scope>
    <source>
        <strain evidence="1 2">MAH-13</strain>
    </source>
</reference>
<evidence type="ECO:0000313" key="2">
    <source>
        <dbReference type="Proteomes" id="UP000823790"/>
    </source>
</evidence>
<comment type="caution">
    <text evidence="1">The sequence shown here is derived from an EMBL/GenBank/DDBJ whole genome shotgun (WGS) entry which is preliminary data.</text>
</comment>
<organism evidence="1 2">
    <name type="scientific">Frateuria flava</name>
    <dbReference type="NCBI Taxonomy" id="2821489"/>
    <lineage>
        <taxon>Bacteria</taxon>
        <taxon>Pseudomonadati</taxon>
        <taxon>Pseudomonadota</taxon>
        <taxon>Gammaproteobacteria</taxon>
        <taxon>Lysobacterales</taxon>
        <taxon>Rhodanobacteraceae</taxon>
        <taxon>Frateuria</taxon>
    </lineage>
</organism>